<proteinExistence type="predicted"/>
<dbReference type="PANTHER" id="PTHR35982">
    <property type="entry name" value="AGAP005361-PA"/>
    <property type="match status" value="1"/>
</dbReference>
<dbReference type="AlphaFoldDB" id="A0A553N689"/>
<evidence type="ECO:0000313" key="5">
    <source>
        <dbReference type="Proteomes" id="UP000318571"/>
    </source>
</evidence>
<feature type="compositionally biased region" description="Polar residues" evidence="1">
    <location>
        <begin position="911"/>
        <end position="920"/>
    </location>
</feature>
<feature type="domain" description="DUF7802" evidence="3">
    <location>
        <begin position="20"/>
        <end position="398"/>
    </location>
</feature>
<organism evidence="4 5">
    <name type="scientific">Tigriopus californicus</name>
    <name type="common">Marine copepod</name>
    <dbReference type="NCBI Taxonomy" id="6832"/>
    <lineage>
        <taxon>Eukaryota</taxon>
        <taxon>Metazoa</taxon>
        <taxon>Ecdysozoa</taxon>
        <taxon>Arthropoda</taxon>
        <taxon>Crustacea</taxon>
        <taxon>Multicrustacea</taxon>
        <taxon>Hexanauplia</taxon>
        <taxon>Copepoda</taxon>
        <taxon>Harpacticoida</taxon>
        <taxon>Harpacticidae</taxon>
        <taxon>Tigriopus</taxon>
    </lineage>
</organism>
<feature type="transmembrane region" description="Helical" evidence="2">
    <location>
        <begin position="59"/>
        <end position="80"/>
    </location>
</feature>
<evidence type="ECO:0000259" key="3">
    <source>
        <dbReference type="Pfam" id="PF25085"/>
    </source>
</evidence>
<feature type="transmembrane region" description="Helical" evidence="2">
    <location>
        <begin position="33"/>
        <end position="52"/>
    </location>
</feature>
<feature type="transmembrane region" description="Helical" evidence="2">
    <location>
        <begin position="246"/>
        <end position="263"/>
    </location>
</feature>
<feature type="transmembrane region" description="Helical" evidence="2">
    <location>
        <begin position="391"/>
        <end position="412"/>
    </location>
</feature>
<feature type="compositionally biased region" description="Basic and acidic residues" evidence="1">
    <location>
        <begin position="931"/>
        <end position="940"/>
    </location>
</feature>
<keyword evidence="5" id="KW-1185">Reference proteome</keyword>
<dbReference type="EMBL" id="VCGU01000459">
    <property type="protein sequence ID" value="TRY60944.1"/>
    <property type="molecule type" value="Genomic_DNA"/>
</dbReference>
<feature type="region of interest" description="Disordered" evidence="1">
    <location>
        <begin position="668"/>
        <end position="699"/>
    </location>
</feature>
<feature type="transmembrane region" description="Helical" evidence="2">
    <location>
        <begin position="174"/>
        <end position="192"/>
    </location>
</feature>
<feature type="transmembrane region" description="Helical" evidence="2">
    <location>
        <begin position="100"/>
        <end position="118"/>
    </location>
</feature>
<feature type="compositionally biased region" description="Basic and acidic residues" evidence="1">
    <location>
        <begin position="999"/>
        <end position="1017"/>
    </location>
</feature>
<evidence type="ECO:0000313" key="4">
    <source>
        <dbReference type="EMBL" id="TRY60944.1"/>
    </source>
</evidence>
<evidence type="ECO:0000256" key="1">
    <source>
        <dbReference type="SAM" id="MobiDB-lite"/>
    </source>
</evidence>
<accession>A0A553N689</accession>
<dbReference type="InterPro" id="IPR056704">
    <property type="entry name" value="DUF7802"/>
</dbReference>
<keyword evidence="2" id="KW-0812">Transmembrane</keyword>
<feature type="region of interest" description="Disordered" evidence="1">
    <location>
        <begin position="842"/>
        <end position="864"/>
    </location>
</feature>
<evidence type="ECO:0000256" key="2">
    <source>
        <dbReference type="SAM" id="Phobius"/>
    </source>
</evidence>
<feature type="non-terminal residue" evidence="4">
    <location>
        <position position="1017"/>
    </location>
</feature>
<dbReference type="Pfam" id="PF25085">
    <property type="entry name" value="DUF7802"/>
    <property type="match status" value="1"/>
</dbReference>
<dbReference type="PANTHER" id="PTHR35982:SF1">
    <property type="entry name" value="SPIROCYCLASE, AVEC FAMILY"/>
    <property type="match status" value="1"/>
</dbReference>
<feature type="compositionally biased region" description="Basic residues" evidence="1">
    <location>
        <begin position="846"/>
        <end position="856"/>
    </location>
</feature>
<comment type="caution">
    <text evidence="4">The sequence shown here is derived from an EMBL/GenBank/DDBJ whole genome shotgun (WGS) entry which is preliminary data.</text>
</comment>
<sequence length="1017" mass="114489">MESILNMWHPSWAEVPWKAFNDPRERFQVMPTFVMGEFVFIFLSIILFFHALAQGRLHLMVWAGSFITGVANDAIFMMLPLVDNFWQAQACVNLTPRMPLYIPCAYNVFMYTSTMSVWRLKLPLLAEAALTGIMGEMIYAPYDITGAKFIWWTWHSSDASVRNRNLGAPVGSTVWVITFTASFQLLLRLLVLNRVVKNNGQKHIGMFRIASTLLMNALLCTPLMMVQMAFLQLISGESQGLPTNRSFGTVLLLYGAVISFGLWNKYRHSQAKGQRQRRPPSLPELEESEKNALVPRPDIDAVPKVAITLYFLFLSLIMMFGTPENHVSTGIHQTLGPCGVEAVDFAGHLREEYVCLSNHSEDWNAQCDAAIPVAPNFSEWYTICGEPHSNFGLWLGVLMALGALGITTYNMVLGKRHFLKTGGGGDFHLLLLLLVTWPQCSHSLIDHALPECARPGFNMGFKSGGALGGIGAAAYSGLMSTCPGMLPAVVGSGASIALPGLMVGGPLAPIAAMLATGVVGGAMLGGATGSVISCREVGVQNETHYMLQYKPEQQQQQMGYNFGVAKNGRYRPLHRYNHHVHPLPNSDYNHFDDYIPLASLRRPPRHPYDIQNYFYDSDDLAPSPPYASQTMESFGPEEHQAKWNYVASGMPPRYRFRRHRYRKLQTLQDTFTHTPRPDFEPSKPIPAPHSASLSTEHHYSNSLNDSPIVVQSSNFTRSNFIRSLKTSDRNPRFETGFHPVDPPQNQKESGAFRHDALEQVISHPVPMILTPTFKPHSTAEMEELLRENEDYLALMEHNERQPLEQELSISQYEEDEPLSSYNPPPQFVSPSKSPWWSKLVGNTIRQSRRRPSRPRSRNVPYYGSNYSNRKMLLDTTSDKEHHHLRHKALVRALMETPRRFDANGMSFSPTLSRSWSSHQRGQLVHQGKLRRLAERRHDDNSLTGGHPPGLGAIFIHHARSGDHPEHESHSNSRSVQVSSTGDWRGNNVDETKTRRHGKLPSERKSFRPSPRDPFRSD</sequence>
<name>A0A553N689_TIGCA</name>
<feature type="transmembrane region" description="Helical" evidence="2">
    <location>
        <begin position="213"/>
        <end position="234"/>
    </location>
</feature>
<dbReference type="Proteomes" id="UP000318571">
    <property type="component" value="Chromosome 8"/>
</dbReference>
<protein>
    <recommendedName>
        <fullName evidence="3">DUF7802 domain-containing protein</fullName>
    </recommendedName>
</protein>
<keyword evidence="2" id="KW-0472">Membrane</keyword>
<keyword evidence="2" id="KW-1133">Transmembrane helix</keyword>
<reference evidence="4 5" key="1">
    <citation type="journal article" date="2018" name="Nat. Ecol. Evol.">
        <title>Genomic signatures of mitonuclear coevolution across populations of Tigriopus californicus.</title>
        <authorList>
            <person name="Barreto F.S."/>
            <person name="Watson E.T."/>
            <person name="Lima T.G."/>
            <person name="Willett C.S."/>
            <person name="Edmands S."/>
            <person name="Li W."/>
            <person name="Burton R.S."/>
        </authorList>
    </citation>
    <scope>NUCLEOTIDE SEQUENCE [LARGE SCALE GENOMIC DNA]</scope>
    <source>
        <strain evidence="4 5">San Diego</strain>
    </source>
</reference>
<feature type="region of interest" description="Disordered" evidence="1">
    <location>
        <begin position="911"/>
        <end position="1017"/>
    </location>
</feature>
<feature type="compositionally biased region" description="Basic and acidic residues" evidence="1">
    <location>
        <begin position="959"/>
        <end position="970"/>
    </location>
</feature>
<gene>
    <name evidence="4" type="ORF">TCAL_13022</name>
</gene>
<feature type="transmembrane region" description="Helical" evidence="2">
    <location>
        <begin position="130"/>
        <end position="154"/>
    </location>
</feature>